<feature type="compositionally biased region" description="Basic and acidic residues" evidence="1">
    <location>
        <begin position="238"/>
        <end position="250"/>
    </location>
</feature>
<feature type="region of interest" description="Disordered" evidence="1">
    <location>
        <begin position="143"/>
        <end position="250"/>
    </location>
</feature>
<evidence type="ECO:0000313" key="3">
    <source>
        <dbReference type="Proteomes" id="UP000039324"/>
    </source>
</evidence>
<evidence type="ECO:0000313" key="2">
    <source>
        <dbReference type="EMBL" id="CEP01274.1"/>
    </source>
</evidence>
<keyword evidence="3" id="KW-1185">Reference proteome</keyword>
<evidence type="ECO:0000256" key="1">
    <source>
        <dbReference type="SAM" id="MobiDB-lite"/>
    </source>
</evidence>
<feature type="region of interest" description="Disordered" evidence="1">
    <location>
        <begin position="79"/>
        <end position="106"/>
    </location>
</feature>
<feature type="compositionally biased region" description="Low complexity" evidence="1">
    <location>
        <begin position="222"/>
        <end position="233"/>
    </location>
</feature>
<reference evidence="2 3" key="1">
    <citation type="submission" date="2015-02" db="EMBL/GenBank/DDBJ databases">
        <authorList>
            <person name="Chooi Y.-H."/>
        </authorList>
    </citation>
    <scope>NUCLEOTIDE SEQUENCE [LARGE SCALE GENOMIC DNA]</scope>
    <source>
        <strain evidence="2">E3</strain>
    </source>
</reference>
<gene>
    <name evidence="2" type="ORF">PBRA_001880</name>
</gene>
<accession>A0A0G4J1R6</accession>
<feature type="compositionally biased region" description="Basic and acidic residues" evidence="1">
    <location>
        <begin position="40"/>
        <end position="54"/>
    </location>
</feature>
<dbReference type="AlphaFoldDB" id="A0A0G4J1R6"/>
<proteinExistence type="predicted"/>
<dbReference type="EMBL" id="CDSF01000112">
    <property type="protein sequence ID" value="CEP01274.1"/>
    <property type="molecule type" value="Genomic_DNA"/>
</dbReference>
<feature type="region of interest" description="Disordered" evidence="1">
    <location>
        <begin position="1"/>
        <end position="64"/>
    </location>
</feature>
<organism evidence="2 3">
    <name type="scientific">Plasmodiophora brassicae</name>
    <name type="common">Clubroot disease agent</name>
    <dbReference type="NCBI Taxonomy" id="37360"/>
    <lineage>
        <taxon>Eukaryota</taxon>
        <taxon>Sar</taxon>
        <taxon>Rhizaria</taxon>
        <taxon>Endomyxa</taxon>
        <taxon>Phytomyxea</taxon>
        <taxon>Plasmodiophorida</taxon>
        <taxon>Plasmodiophoridae</taxon>
        <taxon>Plasmodiophora</taxon>
    </lineage>
</organism>
<protein>
    <submittedName>
        <fullName evidence="2">Uncharacterized protein</fullName>
    </submittedName>
</protein>
<dbReference type="Proteomes" id="UP000039324">
    <property type="component" value="Unassembled WGS sequence"/>
</dbReference>
<name>A0A0G4J1R6_PLABS</name>
<feature type="compositionally biased region" description="Low complexity" evidence="1">
    <location>
        <begin position="55"/>
        <end position="64"/>
    </location>
</feature>
<sequence>MMAVRRRPAFIGVSPSTASMAGARPNPQRLYVPESNHMFHAPEEMPHTDGDDNHPSSPSDDVVSDDVGVLDLTADTWDRDNVVVPESPEIVAQRSQTEGDNGRAQLPSRASIEGTILVHHMLPGWLSDIELLDDNAGLGADPRLSCSAEPSDVAGAPPYQEYHPARSPGRLPKKRVRANQDAAGKPSKRSGKSWKPWQWNNKKKRQPRSKSTGPQPRRGRRPSSSSSFQARAPVDLAEVERRERLFGVEM</sequence>